<dbReference type="SUPFAM" id="SSF75500">
    <property type="entry name" value="Putative transcriptional regulator TM1602, C-terminal domain"/>
    <property type="match status" value="1"/>
</dbReference>
<organism evidence="4 5">
    <name type="scientific">Turicibacter bilis</name>
    <dbReference type="NCBI Taxonomy" id="2735723"/>
    <lineage>
        <taxon>Bacteria</taxon>
        <taxon>Bacillati</taxon>
        <taxon>Bacillota</taxon>
        <taxon>Erysipelotrichia</taxon>
        <taxon>Erysipelotrichales</taxon>
        <taxon>Turicibacteraceae</taxon>
        <taxon>Turicibacter</taxon>
    </lineage>
</organism>
<dbReference type="SUPFAM" id="SSF46785">
    <property type="entry name" value="Winged helix' DNA-binding domain"/>
    <property type="match status" value="1"/>
</dbReference>
<dbReference type="AlphaFoldDB" id="A0A9Q9FFR8"/>
<feature type="binding site" evidence="1">
    <location>
        <position position="86"/>
    </location>
    <ligand>
        <name>Ni(2+)</name>
        <dbReference type="ChEBI" id="CHEBI:49786"/>
    </ligand>
</feature>
<evidence type="ECO:0000313" key="4">
    <source>
        <dbReference type="EMBL" id="UUF07555.1"/>
    </source>
</evidence>
<feature type="binding site" evidence="1">
    <location>
        <position position="76"/>
    </location>
    <ligand>
        <name>Ni(2+)</name>
        <dbReference type="ChEBI" id="CHEBI:49786"/>
    </ligand>
</feature>
<sequence>MESVTRREAIYETLSKAIQPIKGSELAKMYQVSRQVIVQDIALLRAKGIQVVATPSGYMIQEPVASGLLKTICCKHGHTIEELQKELELIISYGGKVIDVIVEHPVYGEIRVVLNLNYLKDVKTFIEKVSQAQTKPLSLLTEGIHYHTLEVENEQMYQEIINELKQHHFIHERLK</sequence>
<gene>
    <name evidence="4" type="ORF">J0J70_07900</name>
</gene>
<evidence type="ECO:0000259" key="2">
    <source>
        <dbReference type="Pfam" id="PF02829"/>
    </source>
</evidence>
<accession>A0A9Q9FFR8</accession>
<dbReference type="Pfam" id="PF02829">
    <property type="entry name" value="3H"/>
    <property type="match status" value="1"/>
</dbReference>
<feature type="domain" description="3H" evidence="2">
    <location>
        <begin position="73"/>
        <end position="169"/>
    </location>
</feature>
<dbReference type="PIRSF" id="PIRSF037847">
    <property type="entry name" value="NiaR"/>
    <property type="match status" value="1"/>
</dbReference>
<dbReference type="Pfam" id="PF08279">
    <property type="entry name" value="HTH_11"/>
    <property type="match status" value="1"/>
</dbReference>
<dbReference type="InterPro" id="IPR035922">
    <property type="entry name" value="3H_dom_sf"/>
</dbReference>
<dbReference type="InterPro" id="IPR036388">
    <property type="entry name" value="WH-like_DNA-bd_sf"/>
</dbReference>
<name>A0A9Q9FFR8_9FIRM</name>
<dbReference type="InterPro" id="IPR026043">
    <property type="entry name" value="NadR"/>
</dbReference>
<dbReference type="Gene3D" id="1.10.10.10">
    <property type="entry name" value="Winged helix-like DNA-binding domain superfamily/Winged helix DNA-binding domain"/>
    <property type="match status" value="1"/>
</dbReference>
<dbReference type="Proteomes" id="UP001058072">
    <property type="component" value="Chromosome"/>
</dbReference>
<dbReference type="GO" id="GO:0046872">
    <property type="term" value="F:metal ion binding"/>
    <property type="evidence" value="ECO:0007669"/>
    <property type="project" value="UniProtKB-KW"/>
</dbReference>
<protein>
    <submittedName>
        <fullName evidence="4">Transcription repressor NadR</fullName>
    </submittedName>
</protein>
<dbReference type="PANTHER" id="PTHR40068">
    <property type="entry name" value="TRANSCRIPTION REPRESSOR NIAR-RELATED"/>
    <property type="match status" value="1"/>
</dbReference>
<evidence type="ECO:0000259" key="3">
    <source>
        <dbReference type="Pfam" id="PF08279"/>
    </source>
</evidence>
<dbReference type="EMBL" id="CP071250">
    <property type="protein sequence ID" value="UUF07555.1"/>
    <property type="molecule type" value="Genomic_DNA"/>
</dbReference>
<dbReference type="Gene3D" id="3.30.1340.20">
    <property type="entry name" value="3H domain"/>
    <property type="match status" value="1"/>
</dbReference>
<dbReference type="InterPro" id="IPR004173">
    <property type="entry name" value="3H_domain"/>
</dbReference>
<dbReference type="RefSeq" id="WP_212724301.1">
    <property type="nucleotide sequence ID" value="NZ_CP071250.1"/>
</dbReference>
<keyword evidence="1" id="KW-0479">Metal-binding</keyword>
<evidence type="ECO:0000256" key="1">
    <source>
        <dbReference type="PIRSR" id="PIRSR037847-1"/>
    </source>
</evidence>
<dbReference type="InterPro" id="IPR013196">
    <property type="entry name" value="HTH_11"/>
</dbReference>
<reference evidence="4" key="1">
    <citation type="submission" date="2021-03" db="EMBL/GenBank/DDBJ databases">
        <title>Comparative Genomics and Metabolomics in the genus Turicibacter.</title>
        <authorList>
            <person name="Maki J."/>
            <person name="Looft T."/>
        </authorList>
    </citation>
    <scope>NUCLEOTIDE SEQUENCE</scope>
    <source>
        <strain evidence="4">ISU324</strain>
    </source>
</reference>
<evidence type="ECO:0000313" key="5">
    <source>
        <dbReference type="Proteomes" id="UP001058072"/>
    </source>
</evidence>
<keyword evidence="1" id="KW-0533">Nickel</keyword>
<proteinExistence type="predicted"/>
<dbReference type="InterPro" id="IPR036390">
    <property type="entry name" value="WH_DNA-bd_sf"/>
</dbReference>
<dbReference type="PANTHER" id="PTHR40068:SF1">
    <property type="entry name" value="TRANSCRIPTION REPRESSOR NIAR-RELATED"/>
    <property type="match status" value="1"/>
</dbReference>
<feature type="domain" description="Helix-turn-helix type 11" evidence="3">
    <location>
        <begin position="6"/>
        <end position="58"/>
    </location>
</feature>
<feature type="binding site" evidence="1">
    <location>
        <position position="145"/>
    </location>
    <ligand>
        <name>Ni(2+)</name>
        <dbReference type="ChEBI" id="CHEBI:49786"/>
    </ligand>
</feature>
<feature type="binding site" evidence="1">
    <location>
        <position position="147"/>
    </location>
    <ligand>
        <name>Ni(2+)</name>
        <dbReference type="ChEBI" id="CHEBI:49786"/>
    </ligand>
</feature>